<keyword evidence="6 9" id="KW-1133">Transmembrane helix</keyword>
<evidence type="ECO:0000256" key="4">
    <source>
        <dbReference type="ARBA" id="ARBA00022475"/>
    </source>
</evidence>
<dbReference type="Proteomes" id="UP000664332">
    <property type="component" value="Unassembled WGS sequence"/>
</dbReference>
<feature type="transmembrane region" description="Helical" evidence="9">
    <location>
        <begin position="221"/>
        <end position="239"/>
    </location>
</feature>
<dbReference type="InterPro" id="IPR018461">
    <property type="entry name" value="Na/H_Antiport_NhaC-like_C"/>
</dbReference>
<evidence type="ECO:0000313" key="11">
    <source>
        <dbReference type="EMBL" id="MBN9643974.1"/>
    </source>
</evidence>
<evidence type="ECO:0000256" key="3">
    <source>
        <dbReference type="ARBA" id="ARBA00022449"/>
    </source>
</evidence>
<feature type="transmembrane region" description="Helical" evidence="9">
    <location>
        <begin position="99"/>
        <end position="126"/>
    </location>
</feature>
<dbReference type="AlphaFoldDB" id="A0A939DZ84"/>
<keyword evidence="12" id="KW-1185">Reference proteome</keyword>
<evidence type="ECO:0000256" key="7">
    <source>
        <dbReference type="ARBA" id="ARBA00023136"/>
    </source>
</evidence>
<dbReference type="GO" id="GO:0015297">
    <property type="term" value="F:antiporter activity"/>
    <property type="evidence" value="ECO:0007669"/>
    <property type="project" value="UniProtKB-KW"/>
</dbReference>
<dbReference type="GO" id="GO:0005886">
    <property type="term" value="C:plasma membrane"/>
    <property type="evidence" value="ECO:0007669"/>
    <property type="project" value="UniProtKB-SubCell"/>
</dbReference>
<feature type="transmembrane region" description="Helical" evidence="9">
    <location>
        <begin position="251"/>
        <end position="275"/>
    </location>
</feature>
<feature type="domain" description="Na+/H+ antiporter NhaC-like C-terminal" evidence="10">
    <location>
        <begin position="184"/>
        <end position="477"/>
    </location>
</feature>
<evidence type="ECO:0000256" key="8">
    <source>
        <dbReference type="ARBA" id="ARBA00038435"/>
    </source>
</evidence>
<feature type="transmembrane region" description="Helical" evidence="9">
    <location>
        <begin position="458"/>
        <end position="479"/>
    </location>
</feature>
<feature type="transmembrane region" description="Helical" evidence="9">
    <location>
        <begin position="282"/>
        <end position="303"/>
    </location>
</feature>
<evidence type="ECO:0000256" key="1">
    <source>
        <dbReference type="ARBA" id="ARBA00004651"/>
    </source>
</evidence>
<keyword evidence="2" id="KW-0813">Transport</keyword>
<feature type="transmembrane region" description="Helical" evidence="9">
    <location>
        <begin position="381"/>
        <end position="401"/>
    </location>
</feature>
<name>A0A939DZ84_9CORY</name>
<protein>
    <recommendedName>
        <fullName evidence="10">Na+/H+ antiporter NhaC-like C-terminal domain-containing protein</fullName>
    </recommendedName>
</protein>
<accession>A0A939DZ84</accession>
<organism evidence="11 12">
    <name type="scientific">Corynebacterium mendelii</name>
    <dbReference type="NCBI Taxonomy" id="2765362"/>
    <lineage>
        <taxon>Bacteria</taxon>
        <taxon>Bacillati</taxon>
        <taxon>Actinomycetota</taxon>
        <taxon>Actinomycetes</taxon>
        <taxon>Mycobacteriales</taxon>
        <taxon>Corynebacteriaceae</taxon>
        <taxon>Corynebacterium</taxon>
    </lineage>
</organism>
<dbReference type="InterPro" id="IPR052180">
    <property type="entry name" value="NhaC_Na-H+_Antiporter"/>
</dbReference>
<dbReference type="PANTHER" id="PTHR33451:SF3">
    <property type="entry name" value="MALATE-2H(+)_NA(+)-LACTATE ANTIPORTER"/>
    <property type="match status" value="1"/>
</dbReference>
<keyword evidence="4" id="KW-1003">Cell membrane</keyword>
<feature type="transmembrane region" description="Helical" evidence="9">
    <location>
        <begin position="26"/>
        <end position="47"/>
    </location>
</feature>
<evidence type="ECO:0000256" key="5">
    <source>
        <dbReference type="ARBA" id="ARBA00022692"/>
    </source>
</evidence>
<feature type="transmembrane region" description="Helical" evidence="9">
    <location>
        <begin position="345"/>
        <end position="369"/>
    </location>
</feature>
<keyword evidence="7 9" id="KW-0472">Membrane</keyword>
<reference evidence="11" key="1">
    <citation type="submission" date="2021-03" db="EMBL/GenBank/DDBJ databases">
        <authorList>
            <person name="Sun Q."/>
        </authorList>
    </citation>
    <scope>NUCLEOTIDE SEQUENCE</scope>
    <source>
        <strain evidence="11">CCM 8862</strain>
    </source>
</reference>
<sequence length="498" mass="51377">MPATTTPVDHPATATHFNRKDTDPDFAFALTSFAAVVATIAIGLVVLGLPLLAVMMVALAETVVAAAIHGLKNGTAVGLIARQIVTAAWRSVWSAKQALVIFVLIGAMIAALIAAGTVATLINLGVSLVSPAWFLPAGLILCSMMSVATGTAWGTVGTAGVVLMGVGAAMGLPLPLVAGVIVSGACFGDKMSPVSDTTNLAAMSSRTDVYRHIRSMMSTTIPTYIIVLAAFTVVGYLIAPPALPAGQLDGISTALAGVYDMGWLAVVPIIVLIVLSALRVPAIPTMLLSTVVAVIVAVTVQGAQPAGVLHALWHGGGAATGIESLDGLLSRGGVVSMWFTMKLSLVALSLGGILLHFGFMRSLIAGILARVRRRGSLISSSIAAALVGNLGMGEAYLSIILGGQLFSDAYTKAGIDRSVLSRSLEEGATLTTPLIPWTTAGIFFATTLGIPTVDYLPFAWLNLLNPLVGVLFAYLGWGLMRHSRVGMKATARLTDEEI</sequence>
<comment type="subcellular location">
    <subcellularLocation>
        <location evidence="1">Cell membrane</location>
        <topology evidence="1">Multi-pass membrane protein</topology>
    </subcellularLocation>
</comment>
<keyword evidence="3" id="KW-0050">Antiport</keyword>
<evidence type="ECO:0000313" key="12">
    <source>
        <dbReference type="Proteomes" id="UP000664332"/>
    </source>
</evidence>
<evidence type="ECO:0000259" key="10">
    <source>
        <dbReference type="Pfam" id="PF03553"/>
    </source>
</evidence>
<feature type="transmembrane region" description="Helical" evidence="9">
    <location>
        <begin position="159"/>
        <end position="182"/>
    </location>
</feature>
<proteinExistence type="inferred from homology"/>
<evidence type="ECO:0000256" key="2">
    <source>
        <dbReference type="ARBA" id="ARBA00022448"/>
    </source>
</evidence>
<keyword evidence="5 9" id="KW-0812">Transmembrane</keyword>
<evidence type="ECO:0000256" key="6">
    <source>
        <dbReference type="ARBA" id="ARBA00022989"/>
    </source>
</evidence>
<comment type="similarity">
    <text evidence="8">Belongs to the NhaC Na(+)/H(+) (TC 2.A.35) antiporter family.</text>
</comment>
<dbReference type="Pfam" id="PF03553">
    <property type="entry name" value="Na_H_antiporter"/>
    <property type="match status" value="1"/>
</dbReference>
<dbReference type="EMBL" id="JAFLEQ010000008">
    <property type="protein sequence ID" value="MBN9643974.1"/>
    <property type="molecule type" value="Genomic_DNA"/>
</dbReference>
<dbReference type="PANTHER" id="PTHR33451">
    <property type="entry name" value="MALATE-2H(+)/NA(+)-LACTATE ANTIPORTER"/>
    <property type="match status" value="1"/>
</dbReference>
<evidence type="ECO:0000256" key="9">
    <source>
        <dbReference type="SAM" id="Phobius"/>
    </source>
</evidence>
<comment type="caution">
    <text evidence="11">The sequence shown here is derived from an EMBL/GenBank/DDBJ whole genome shotgun (WGS) entry which is preliminary data.</text>
</comment>
<gene>
    <name evidence="11" type="ORF">JZY06_04985</name>
</gene>
<feature type="transmembrane region" description="Helical" evidence="9">
    <location>
        <begin position="133"/>
        <end position="153"/>
    </location>
</feature>
<dbReference type="RefSeq" id="WP_207118786.1">
    <property type="nucleotide sequence ID" value="NZ_JAFLEQ010000008.1"/>
</dbReference>